<dbReference type="PROSITE" id="PS00175">
    <property type="entry name" value="PG_MUTASE"/>
    <property type="match status" value="1"/>
</dbReference>
<name>A0A1H0M319_9ACTN</name>
<keyword evidence="2" id="KW-1185">Reference proteome</keyword>
<dbReference type="Pfam" id="PF00300">
    <property type="entry name" value="His_Phos_1"/>
    <property type="match status" value="1"/>
</dbReference>
<dbReference type="CDD" id="cd07067">
    <property type="entry name" value="HP_PGM_like"/>
    <property type="match status" value="1"/>
</dbReference>
<sequence length="220" mass="25580">MGRPRRIVLIRHGESQGNEDDGIYARVPDHALELTAKGRRQAAAAGAGLRALFGTERVQAFVSPYRRTWHTFEELRLDPCRVQAREEPRLREQDWGNWQDQEDIHRQRKARDSYGHFFYRFAMGESGADVYDRVGAFLETLYRAFDKPDFPPNVLLVTHGLTMRLFCMRWFHWTVEEFETLSNPSNAETRALLLQDSGRYILDRPFERWGTPNPPGGGLQ</sequence>
<proteinExistence type="predicted"/>
<gene>
    <name evidence="1" type="ORF">SAMN05216259_11248</name>
</gene>
<dbReference type="Gene3D" id="3.40.50.1240">
    <property type="entry name" value="Phosphoglycerate mutase-like"/>
    <property type="match status" value="1"/>
</dbReference>
<dbReference type="Proteomes" id="UP000199341">
    <property type="component" value="Unassembled WGS sequence"/>
</dbReference>
<dbReference type="AlphaFoldDB" id="A0A1H0M319"/>
<dbReference type="SUPFAM" id="SSF53254">
    <property type="entry name" value="Phosphoglycerate mutase-like"/>
    <property type="match status" value="1"/>
</dbReference>
<evidence type="ECO:0000313" key="2">
    <source>
        <dbReference type="Proteomes" id="UP000199341"/>
    </source>
</evidence>
<reference evidence="1 2" key="1">
    <citation type="submission" date="2016-10" db="EMBL/GenBank/DDBJ databases">
        <authorList>
            <person name="de Groot N.N."/>
        </authorList>
    </citation>
    <scope>NUCLEOTIDE SEQUENCE [LARGE SCALE GENOMIC DNA]</scope>
    <source>
        <strain evidence="1 2">CGMCC 4.2022</strain>
    </source>
</reference>
<accession>A0A1H0M319</accession>
<dbReference type="GO" id="GO:0003824">
    <property type="term" value="F:catalytic activity"/>
    <property type="evidence" value="ECO:0007669"/>
    <property type="project" value="InterPro"/>
</dbReference>
<dbReference type="InterPro" id="IPR029033">
    <property type="entry name" value="His_PPase_superfam"/>
</dbReference>
<dbReference type="OrthoDB" id="5449373at2"/>
<dbReference type="InterPro" id="IPR001345">
    <property type="entry name" value="PG/BPGM_mutase_AS"/>
</dbReference>
<dbReference type="PANTHER" id="PTHR46192">
    <property type="entry name" value="BROAD-RANGE ACID PHOSPHATASE DET1"/>
    <property type="match status" value="1"/>
</dbReference>
<organism evidence="1 2">
    <name type="scientific">Actinacidiphila guanduensis</name>
    <dbReference type="NCBI Taxonomy" id="310781"/>
    <lineage>
        <taxon>Bacteria</taxon>
        <taxon>Bacillati</taxon>
        <taxon>Actinomycetota</taxon>
        <taxon>Actinomycetes</taxon>
        <taxon>Kitasatosporales</taxon>
        <taxon>Streptomycetaceae</taxon>
        <taxon>Actinacidiphila</taxon>
    </lineage>
</organism>
<dbReference type="RefSeq" id="WP_093786872.1">
    <property type="nucleotide sequence ID" value="NZ_FNIE01000012.1"/>
</dbReference>
<dbReference type="EMBL" id="FNIE01000012">
    <property type="protein sequence ID" value="SDO74785.1"/>
    <property type="molecule type" value="Genomic_DNA"/>
</dbReference>
<evidence type="ECO:0000313" key="1">
    <source>
        <dbReference type="EMBL" id="SDO74785.1"/>
    </source>
</evidence>
<dbReference type="SMART" id="SM00855">
    <property type="entry name" value="PGAM"/>
    <property type="match status" value="1"/>
</dbReference>
<dbReference type="InterPro" id="IPR052765">
    <property type="entry name" value="PGM-Related"/>
</dbReference>
<protein>
    <submittedName>
        <fullName evidence="1">Broad specificity phosphatase PhoE</fullName>
    </submittedName>
</protein>
<dbReference type="InterPro" id="IPR013078">
    <property type="entry name" value="His_Pase_superF_clade-1"/>
</dbReference>
<dbReference type="PIRSF" id="PIRSF000709">
    <property type="entry name" value="6PFK_2-Ptase"/>
    <property type="match status" value="1"/>
</dbReference>
<dbReference type="STRING" id="310781.SAMN05216259_11248"/>